<evidence type="ECO:0000256" key="3">
    <source>
        <dbReference type="ARBA" id="ARBA00022837"/>
    </source>
</evidence>
<feature type="transmembrane region" description="Helical" evidence="6">
    <location>
        <begin position="630"/>
        <end position="655"/>
    </location>
</feature>
<name>A0A7L2J8Q7_CINMU</name>
<dbReference type="OrthoDB" id="9949162at2759"/>
<keyword evidence="2" id="KW-0677">Repeat</keyword>
<comment type="subcellular location">
    <subcellularLocation>
        <location evidence="1">Membrane</location>
    </subcellularLocation>
</comment>
<dbReference type="InterPro" id="IPR015919">
    <property type="entry name" value="Cadherin-like_sf"/>
</dbReference>
<evidence type="ECO:0000256" key="4">
    <source>
        <dbReference type="ARBA" id="ARBA00023136"/>
    </source>
</evidence>
<keyword evidence="4 6" id="KW-0472">Membrane</keyword>
<keyword evidence="6" id="KW-1133">Transmembrane helix</keyword>
<accession>A0A7L2J8Q7</accession>
<evidence type="ECO:0000256" key="5">
    <source>
        <dbReference type="PROSITE-ProRule" id="PRU00043"/>
    </source>
</evidence>
<keyword evidence="9" id="KW-1185">Reference proteome</keyword>
<dbReference type="GO" id="GO:0008013">
    <property type="term" value="F:beta-catenin binding"/>
    <property type="evidence" value="ECO:0007669"/>
    <property type="project" value="TreeGrafter"/>
</dbReference>
<dbReference type="CDD" id="cd11304">
    <property type="entry name" value="Cadherin_repeat"/>
    <property type="match status" value="3"/>
</dbReference>
<proteinExistence type="predicted"/>
<dbReference type="SUPFAM" id="SSF49313">
    <property type="entry name" value="Cadherin-like"/>
    <property type="match status" value="3"/>
</dbReference>
<dbReference type="InterPro" id="IPR039808">
    <property type="entry name" value="Cadherin"/>
</dbReference>
<feature type="domain" description="Cadherin" evidence="7">
    <location>
        <begin position="392"/>
        <end position="501"/>
    </location>
</feature>
<dbReference type="PROSITE" id="PS50268">
    <property type="entry name" value="CADHERIN_2"/>
    <property type="match status" value="2"/>
</dbReference>
<evidence type="ECO:0000313" key="8">
    <source>
        <dbReference type="EMBL" id="NXR20048.1"/>
    </source>
</evidence>
<dbReference type="Pfam" id="PF00028">
    <property type="entry name" value="Cadherin"/>
    <property type="match status" value="1"/>
</dbReference>
<evidence type="ECO:0000259" key="7">
    <source>
        <dbReference type="PROSITE" id="PS50268"/>
    </source>
</evidence>
<feature type="non-terminal residue" evidence="8">
    <location>
        <position position="1"/>
    </location>
</feature>
<evidence type="ECO:0000256" key="2">
    <source>
        <dbReference type="ARBA" id="ARBA00022737"/>
    </source>
</evidence>
<evidence type="ECO:0000313" key="9">
    <source>
        <dbReference type="Proteomes" id="UP000590623"/>
    </source>
</evidence>
<dbReference type="AlphaFoldDB" id="A0A7L2J8Q7"/>
<evidence type="ECO:0000256" key="6">
    <source>
        <dbReference type="SAM" id="Phobius"/>
    </source>
</evidence>
<dbReference type="SMART" id="SM00112">
    <property type="entry name" value="CA"/>
    <property type="match status" value="4"/>
</dbReference>
<dbReference type="Gene3D" id="2.60.40.60">
    <property type="entry name" value="Cadherins"/>
    <property type="match status" value="3"/>
</dbReference>
<dbReference type="PANTHER" id="PTHR24027:SF441">
    <property type="entry name" value="CADHERIN DOMAIN-CONTAINING PROTEIN"/>
    <property type="match status" value="1"/>
</dbReference>
<dbReference type="InterPro" id="IPR002126">
    <property type="entry name" value="Cadherin-like_dom"/>
</dbReference>
<dbReference type="Proteomes" id="UP000590623">
    <property type="component" value="Unassembled WGS sequence"/>
</dbReference>
<dbReference type="GO" id="GO:0045296">
    <property type="term" value="F:cadherin binding"/>
    <property type="evidence" value="ECO:0007669"/>
    <property type="project" value="TreeGrafter"/>
</dbReference>
<gene>
    <name evidence="8" type="primary">Cdhr4</name>
    <name evidence="8" type="ORF">CINMEX_R02974</name>
</gene>
<dbReference type="EMBL" id="VWYM01007651">
    <property type="protein sequence ID" value="NXR20048.1"/>
    <property type="molecule type" value="Genomic_DNA"/>
</dbReference>
<feature type="domain" description="Cadherin" evidence="7">
    <location>
        <begin position="284"/>
        <end position="392"/>
    </location>
</feature>
<dbReference type="GO" id="GO:0007156">
    <property type="term" value="P:homophilic cell adhesion via plasma membrane adhesion molecules"/>
    <property type="evidence" value="ECO:0007669"/>
    <property type="project" value="InterPro"/>
</dbReference>
<dbReference type="GO" id="GO:0016342">
    <property type="term" value="C:catenin complex"/>
    <property type="evidence" value="ECO:0007669"/>
    <property type="project" value="TreeGrafter"/>
</dbReference>
<sequence>QVTLRAGAELNARQVNQYTLILRAACPGEDEVEERLFVWVTAGHVLRCDSPFASAEGDVVQVLADVAPRTPLYVVLPQPLGGLTVSGRSLGSHTPIERVLRQQNPRYGGMGWGFPLPSFLQFRLRNHNTPLMLTRRGVVLAPDNGFDPSKDTQTFRLEIEVMDRHGRNCSGAVRVEVLPSLRPRVTFLEPHWAVTVTEGIGPWEVVTQVHARGDNVRYAILAPVAPMFFTIDEVTGEIRSTRQLEVIRAHLLIRAYNMLHPDDHATATVNVTVQGTDRQAPRCVPAIFVSQVPETVSPGSILVTMRCSKSTSTDGCLHYALEGPPSSRSHFCMEGPQLKVNTTLDYDSEVMAALGFQFTATIVVTVGGQPLQTTRVPVLVTVTPVNEFRPACPNSATFTVPETAAFSSVVGRVAGTDRDYPLDSLEYSLEGGSGPAQPFSIDRRTGEIRVVGPLGSQQQKSYRLVVRLTDAHNDLDLSKRQSRLCEVSVRLQAVPDQLPVCIPEVQELQITAGSPGSRQPVTRLVCHSSPDSAVLTYTIVGGNEDGRFRLEGNTLVYLPNDRASPHPFVLLVEVWGSPGAHRRSTVVALVVHVGPRSTPVPPSTTTQHTTLLQKEPLVVMQTEAVWHPPAWFVVVLTISGALLLATLGCMAWKLLCR</sequence>
<organism evidence="8 9">
    <name type="scientific">Cinclus mexicanus</name>
    <name type="common">American dipper</name>
    <dbReference type="NCBI Taxonomy" id="161649"/>
    <lineage>
        <taxon>Eukaryota</taxon>
        <taxon>Metazoa</taxon>
        <taxon>Chordata</taxon>
        <taxon>Craniata</taxon>
        <taxon>Vertebrata</taxon>
        <taxon>Euteleostomi</taxon>
        <taxon>Archelosauria</taxon>
        <taxon>Archosauria</taxon>
        <taxon>Dinosauria</taxon>
        <taxon>Saurischia</taxon>
        <taxon>Theropoda</taxon>
        <taxon>Coelurosauria</taxon>
        <taxon>Aves</taxon>
        <taxon>Neognathae</taxon>
        <taxon>Neoaves</taxon>
        <taxon>Telluraves</taxon>
        <taxon>Australaves</taxon>
        <taxon>Passeriformes</taxon>
        <taxon>Cinclidae</taxon>
        <taxon>Cinclus</taxon>
    </lineage>
</organism>
<reference evidence="8 9" key="1">
    <citation type="submission" date="2019-09" db="EMBL/GenBank/DDBJ databases">
        <title>Bird 10,000 Genomes (B10K) Project - Family phase.</title>
        <authorList>
            <person name="Zhang G."/>
        </authorList>
    </citation>
    <scope>NUCLEOTIDE SEQUENCE [LARGE SCALE GENOMIC DNA]</scope>
    <source>
        <strain evidence="8">B10K-DU-001-77</strain>
        <tissue evidence="8">Muscle</tissue>
    </source>
</reference>
<protein>
    <submittedName>
        <fullName evidence="8">CDHR4 protein</fullName>
    </submittedName>
</protein>
<comment type="caution">
    <text evidence="8">The sequence shown here is derived from an EMBL/GenBank/DDBJ whole genome shotgun (WGS) entry which is preliminary data.</text>
</comment>
<dbReference type="GO" id="GO:0005509">
    <property type="term" value="F:calcium ion binding"/>
    <property type="evidence" value="ECO:0007669"/>
    <property type="project" value="UniProtKB-UniRule"/>
</dbReference>
<evidence type="ECO:0000256" key="1">
    <source>
        <dbReference type="ARBA" id="ARBA00004370"/>
    </source>
</evidence>
<keyword evidence="3 5" id="KW-0106">Calcium</keyword>
<keyword evidence="6" id="KW-0812">Transmembrane</keyword>
<dbReference type="GO" id="GO:0016477">
    <property type="term" value="P:cell migration"/>
    <property type="evidence" value="ECO:0007669"/>
    <property type="project" value="TreeGrafter"/>
</dbReference>
<dbReference type="PRINTS" id="PR00205">
    <property type="entry name" value="CADHERIN"/>
</dbReference>
<feature type="non-terminal residue" evidence="8">
    <location>
        <position position="657"/>
    </location>
</feature>
<dbReference type="PANTHER" id="PTHR24027">
    <property type="entry name" value="CADHERIN-23"/>
    <property type="match status" value="1"/>
</dbReference>